<evidence type="ECO:0000313" key="2">
    <source>
        <dbReference type="Proteomes" id="UP000005237"/>
    </source>
</evidence>
<protein>
    <submittedName>
        <fullName evidence="1">Uncharacterized protein</fullName>
    </submittedName>
</protein>
<keyword evidence="2" id="KW-1185">Reference proteome</keyword>
<sequence length="106" mass="12463">MFGQPKRNSAKLETLNALLTVAEKVKIQRQTNEAAEYVHSEVEDLMIDTETENEVFAIWWVDPEEPNEAYNKKKGQIVKNKEDNSQVDQNRQRELRTHQISKFWST</sequence>
<reference evidence="2" key="1">
    <citation type="submission" date="2010-08" db="EMBL/GenBank/DDBJ databases">
        <authorList>
            <consortium name="Caenorhabditis japonica Sequencing Consortium"/>
            <person name="Wilson R.K."/>
        </authorList>
    </citation>
    <scope>NUCLEOTIDE SEQUENCE [LARGE SCALE GENOMIC DNA]</scope>
    <source>
        <strain evidence="2">DF5081</strain>
    </source>
</reference>
<accession>A0A8R1I510</accession>
<proteinExistence type="predicted"/>
<dbReference type="Proteomes" id="UP000005237">
    <property type="component" value="Unassembled WGS sequence"/>
</dbReference>
<evidence type="ECO:0000313" key="1">
    <source>
        <dbReference type="EnsemblMetazoa" id="CJA23096.1"/>
    </source>
</evidence>
<dbReference type="AlphaFoldDB" id="A0A8R1I510"/>
<reference evidence="1" key="2">
    <citation type="submission" date="2022-06" db="UniProtKB">
        <authorList>
            <consortium name="EnsemblMetazoa"/>
        </authorList>
    </citation>
    <scope>IDENTIFICATION</scope>
    <source>
        <strain evidence="1">DF5081</strain>
    </source>
</reference>
<name>A0A8R1I510_CAEJA</name>
<organism evidence="1 2">
    <name type="scientific">Caenorhabditis japonica</name>
    <dbReference type="NCBI Taxonomy" id="281687"/>
    <lineage>
        <taxon>Eukaryota</taxon>
        <taxon>Metazoa</taxon>
        <taxon>Ecdysozoa</taxon>
        <taxon>Nematoda</taxon>
        <taxon>Chromadorea</taxon>
        <taxon>Rhabditida</taxon>
        <taxon>Rhabditina</taxon>
        <taxon>Rhabditomorpha</taxon>
        <taxon>Rhabditoidea</taxon>
        <taxon>Rhabditidae</taxon>
        <taxon>Peloderinae</taxon>
        <taxon>Caenorhabditis</taxon>
    </lineage>
</organism>
<dbReference type="EnsemblMetazoa" id="CJA23096.1">
    <property type="protein sequence ID" value="CJA23096.1"/>
    <property type="gene ID" value="WBGene00178668"/>
</dbReference>